<organism evidence="1 2">
    <name type="scientific">Bradyrhizobium valentinum</name>
    <dbReference type="NCBI Taxonomy" id="1518501"/>
    <lineage>
        <taxon>Bacteria</taxon>
        <taxon>Pseudomonadati</taxon>
        <taxon>Pseudomonadota</taxon>
        <taxon>Alphaproteobacteria</taxon>
        <taxon>Hyphomicrobiales</taxon>
        <taxon>Nitrobacteraceae</taxon>
        <taxon>Bradyrhizobium</taxon>
    </lineage>
</organism>
<gene>
    <name evidence="1" type="ORF">CP49_37530</name>
</gene>
<dbReference type="Proteomes" id="UP000051913">
    <property type="component" value="Unassembled WGS sequence"/>
</dbReference>
<dbReference type="EMBL" id="LLXX01000068">
    <property type="protein sequence ID" value="KRR09130.1"/>
    <property type="molecule type" value="Genomic_DNA"/>
</dbReference>
<evidence type="ECO:0000313" key="1">
    <source>
        <dbReference type="EMBL" id="KRR09130.1"/>
    </source>
</evidence>
<dbReference type="STRING" id="1518501.CQ10_25820"/>
<name>A0A0R3LMY5_9BRAD</name>
<comment type="caution">
    <text evidence="1">The sequence shown here is derived from an EMBL/GenBank/DDBJ whole genome shotgun (WGS) entry which is preliminary data.</text>
</comment>
<sequence>MRRSFKDLAFTASSRMNARLAHLFMICSNIKLTGPVESIGIGVQSIHEWNQRDSMAEVQFKLEFLTDANLARIPQTFAR</sequence>
<dbReference type="AlphaFoldDB" id="A0A0R3LMY5"/>
<keyword evidence="2" id="KW-1185">Reference proteome</keyword>
<protein>
    <submittedName>
        <fullName evidence="1">Uncharacterized protein</fullName>
    </submittedName>
</protein>
<reference evidence="1 2" key="1">
    <citation type="submission" date="2014-03" db="EMBL/GenBank/DDBJ databases">
        <title>Bradyrhizobium valentinum sp. nov., isolated from effective nodules of Lupinus mariae-josephae, a lupine endemic of basic-lime soils in Eastern Spain.</title>
        <authorList>
            <person name="Duran D."/>
            <person name="Rey L."/>
            <person name="Navarro A."/>
            <person name="Busquets A."/>
            <person name="Imperial J."/>
            <person name="Ruiz-Argueso T."/>
        </authorList>
    </citation>
    <scope>NUCLEOTIDE SEQUENCE [LARGE SCALE GENOMIC DNA]</scope>
    <source>
        <strain evidence="1 2">LmjM3</strain>
    </source>
</reference>
<proteinExistence type="predicted"/>
<accession>A0A0R3LMY5</accession>
<evidence type="ECO:0000313" key="2">
    <source>
        <dbReference type="Proteomes" id="UP000051913"/>
    </source>
</evidence>